<reference evidence="3" key="1">
    <citation type="submission" date="2025-08" db="UniProtKB">
        <authorList>
            <consortium name="Ensembl"/>
        </authorList>
    </citation>
    <scope>IDENTIFICATION</scope>
</reference>
<feature type="compositionally biased region" description="Low complexity" evidence="1">
    <location>
        <begin position="77"/>
        <end position="93"/>
    </location>
</feature>
<evidence type="ECO:0000259" key="2">
    <source>
        <dbReference type="Pfam" id="PF15255"/>
    </source>
</evidence>
<sequence>MEEKVQFRRKVPGQLVIPGAFSLSSGVDGSTQTHSSLESREKPLKSPSRAIGKLQASLALNPAALLGAGSHKRWSAPPGSGLGHCSSSGPSSPVALSPELSSTSNPCTGYASDKPSLLENMNKHRARLSTKRRLPSRHSLKSGAINTTPLEVEDKERRMDKNEGEPDIQAEERSQLTNFEMKKELPEKKVQEEKAEEVQKGTEEKKTHVKDVQNEKTDLEPSIEDTNITTEKQEKDLEEKDQDAAEEIVKQELNSGSETDDEGCSNIENLMLLHEVKEKDSKKDDTEMASCATDDENETQVQEKGDVSTGSEEKMES</sequence>
<feature type="domain" description="FAM21/CAPZIP" evidence="2">
    <location>
        <begin position="45"/>
        <end position="153"/>
    </location>
</feature>
<feature type="compositionally biased region" description="Basic and acidic residues" evidence="1">
    <location>
        <begin position="274"/>
        <end position="286"/>
    </location>
</feature>
<feature type="compositionally biased region" description="Basic and acidic residues" evidence="1">
    <location>
        <begin position="301"/>
        <end position="317"/>
    </location>
</feature>
<proteinExistence type="predicted"/>
<evidence type="ECO:0000256" key="1">
    <source>
        <dbReference type="SAM" id="MobiDB-lite"/>
    </source>
</evidence>
<reference evidence="3" key="2">
    <citation type="submission" date="2025-09" db="UniProtKB">
        <authorList>
            <consortium name="Ensembl"/>
        </authorList>
    </citation>
    <scope>IDENTIFICATION</scope>
</reference>
<feature type="compositionally biased region" description="Basic and acidic residues" evidence="1">
    <location>
        <begin position="152"/>
        <end position="219"/>
    </location>
</feature>
<evidence type="ECO:0000313" key="3">
    <source>
        <dbReference type="Ensembl" id="ENSEBUP00000016655.1"/>
    </source>
</evidence>
<feature type="region of interest" description="Disordered" evidence="1">
    <location>
        <begin position="19"/>
        <end position="49"/>
    </location>
</feature>
<dbReference type="InterPro" id="IPR029341">
    <property type="entry name" value="FAM21/CAPZIP"/>
</dbReference>
<accession>A0A8C4QME9</accession>
<dbReference type="Ensembl" id="ENSEBUT00000017232.1">
    <property type="protein sequence ID" value="ENSEBUP00000016655.1"/>
    <property type="gene ID" value="ENSEBUG00000010450.1"/>
</dbReference>
<protein>
    <recommendedName>
        <fullName evidence="2">FAM21/CAPZIP domain-containing protein</fullName>
    </recommendedName>
</protein>
<organism evidence="3 4">
    <name type="scientific">Eptatretus burgeri</name>
    <name type="common">Inshore hagfish</name>
    <dbReference type="NCBI Taxonomy" id="7764"/>
    <lineage>
        <taxon>Eukaryota</taxon>
        <taxon>Metazoa</taxon>
        <taxon>Chordata</taxon>
        <taxon>Craniata</taxon>
        <taxon>Vertebrata</taxon>
        <taxon>Cyclostomata</taxon>
        <taxon>Myxini</taxon>
        <taxon>Myxiniformes</taxon>
        <taxon>Myxinidae</taxon>
        <taxon>Eptatretinae</taxon>
        <taxon>Eptatretus</taxon>
    </lineage>
</organism>
<keyword evidence="4" id="KW-1185">Reference proteome</keyword>
<evidence type="ECO:0000313" key="4">
    <source>
        <dbReference type="Proteomes" id="UP000694388"/>
    </source>
</evidence>
<feature type="compositionally biased region" description="Polar residues" evidence="1">
    <location>
        <begin position="22"/>
        <end position="36"/>
    </location>
</feature>
<dbReference type="AlphaFoldDB" id="A0A8C4QME9"/>
<feature type="region of interest" description="Disordered" evidence="1">
    <location>
        <begin position="69"/>
        <end position="317"/>
    </location>
</feature>
<name>A0A8C4QME9_EPTBU</name>
<dbReference type="Proteomes" id="UP000694388">
    <property type="component" value="Unplaced"/>
</dbReference>
<feature type="compositionally biased region" description="Basic residues" evidence="1">
    <location>
        <begin position="123"/>
        <end position="140"/>
    </location>
</feature>
<dbReference type="Pfam" id="PF15255">
    <property type="entry name" value="CAP-ZIP_m"/>
    <property type="match status" value="1"/>
</dbReference>